<accession>A0A1N7RY69</accession>
<evidence type="ECO:0000313" key="5">
    <source>
        <dbReference type="EMBL" id="SIT40031.1"/>
    </source>
</evidence>
<feature type="transmembrane region" description="Helical" evidence="3">
    <location>
        <begin position="12"/>
        <end position="33"/>
    </location>
</feature>
<dbReference type="Gene3D" id="3.40.50.2300">
    <property type="match status" value="1"/>
</dbReference>
<protein>
    <submittedName>
        <fullName evidence="5">Response regulator receiver protein</fullName>
    </submittedName>
</protein>
<sequence length="229" mass="25247">MSVEEITKLIDSVSRLVSALVWPALVAFALIRFGPTLKDFLRSLGEFSFKGAGFEASAKLKQVEVTAALVAAAANRPDVEQPELAANEAKDAVNLVQDEVTPRLLRKASRSTILWVDDRPENNSYERQSLEALGITFVLARSTDEALEKIRADNFMAIISDMGRPPDPRAGYTLLEKLRASGNQTPYIIYAGSRSSEHQAEARKRGAIGCTNRPPELFEYVLKVLRAAR</sequence>
<dbReference type="CDD" id="cd00156">
    <property type="entry name" value="REC"/>
    <property type="match status" value="1"/>
</dbReference>
<organism evidence="5 6">
    <name type="scientific">Paraburkholderia ribeironis</name>
    <dbReference type="NCBI Taxonomy" id="1247936"/>
    <lineage>
        <taxon>Bacteria</taxon>
        <taxon>Pseudomonadati</taxon>
        <taxon>Pseudomonadota</taxon>
        <taxon>Betaproteobacteria</taxon>
        <taxon>Burkholderiales</taxon>
        <taxon>Burkholderiaceae</taxon>
        <taxon>Paraburkholderia</taxon>
    </lineage>
</organism>
<dbReference type="STRING" id="1247936.BN2475_240031"/>
<dbReference type="GO" id="GO:0000160">
    <property type="term" value="P:phosphorelay signal transduction system"/>
    <property type="evidence" value="ECO:0007669"/>
    <property type="project" value="InterPro"/>
</dbReference>
<dbReference type="InterPro" id="IPR050595">
    <property type="entry name" value="Bact_response_regulator"/>
</dbReference>
<dbReference type="SUPFAM" id="SSF52172">
    <property type="entry name" value="CheY-like"/>
    <property type="match status" value="1"/>
</dbReference>
<dbReference type="OrthoDB" id="9180348at2"/>
<evidence type="ECO:0000256" key="2">
    <source>
        <dbReference type="PROSITE-ProRule" id="PRU00169"/>
    </source>
</evidence>
<dbReference type="PROSITE" id="PS50110">
    <property type="entry name" value="RESPONSE_REGULATORY"/>
    <property type="match status" value="1"/>
</dbReference>
<keyword evidence="3" id="KW-0472">Membrane</keyword>
<feature type="domain" description="Response regulatory" evidence="4">
    <location>
        <begin position="112"/>
        <end position="228"/>
    </location>
</feature>
<gene>
    <name evidence="5" type="ORF">BN2475_240031</name>
</gene>
<proteinExistence type="predicted"/>
<keyword evidence="1 2" id="KW-0597">Phosphoprotein</keyword>
<dbReference type="Proteomes" id="UP000187012">
    <property type="component" value="Unassembled WGS sequence"/>
</dbReference>
<evidence type="ECO:0000313" key="6">
    <source>
        <dbReference type="Proteomes" id="UP000187012"/>
    </source>
</evidence>
<evidence type="ECO:0000256" key="1">
    <source>
        <dbReference type="ARBA" id="ARBA00022553"/>
    </source>
</evidence>
<dbReference type="AlphaFoldDB" id="A0A1N7RY69"/>
<name>A0A1N7RY69_9BURK</name>
<dbReference type="PANTHER" id="PTHR44591:SF3">
    <property type="entry name" value="RESPONSE REGULATORY DOMAIN-CONTAINING PROTEIN"/>
    <property type="match status" value="1"/>
</dbReference>
<keyword evidence="6" id="KW-1185">Reference proteome</keyword>
<dbReference type="EMBL" id="CYGX02000024">
    <property type="protein sequence ID" value="SIT40031.1"/>
    <property type="molecule type" value="Genomic_DNA"/>
</dbReference>
<keyword evidence="3" id="KW-1133">Transmembrane helix</keyword>
<dbReference type="RefSeq" id="WP_094779667.1">
    <property type="nucleotide sequence ID" value="NZ_CYGX02000024.1"/>
</dbReference>
<keyword evidence="3" id="KW-0812">Transmembrane</keyword>
<dbReference type="InterPro" id="IPR011006">
    <property type="entry name" value="CheY-like_superfamily"/>
</dbReference>
<dbReference type="Pfam" id="PF00072">
    <property type="entry name" value="Response_reg"/>
    <property type="match status" value="1"/>
</dbReference>
<feature type="modified residue" description="4-aspartylphosphate" evidence="2">
    <location>
        <position position="161"/>
    </location>
</feature>
<evidence type="ECO:0000259" key="4">
    <source>
        <dbReference type="PROSITE" id="PS50110"/>
    </source>
</evidence>
<evidence type="ECO:0000256" key="3">
    <source>
        <dbReference type="SAM" id="Phobius"/>
    </source>
</evidence>
<dbReference type="PANTHER" id="PTHR44591">
    <property type="entry name" value="STRESS RESPONSE REGULATOR PROTEIN 1"/>
    <property type="match status" value="1"/>
</dbReference>
<reference evidence="5 6" key="1">
    <citation type="submission" date="2016-12" db="EMBL/GenBank/DDBJ databases">
        <authorList>
            <person name="Song W.-J."/>
            <person name="Kurnit D.M."/>
        </authorList>
    </citation>
    <scope>NUCLEOTIDE SEQUENCE [LARGE SCALE GENOMIC DNA]</scope>
    <source>
        <strain evidence="5 6">STM7296</strain>
    </source>
</reference>
<dbReference type="InterPro" id="IPR001789">
    <property type="entry name" value="Sig_transdc_resp-reg_receiver"/>
</dbReference>